<name>A0A073KDQ1_9BACI</name>
<evidence type="ECO:0000313" key="1">
    <source>
        <dbReference type="EMBL" id="KEK24720.1"/>
    </source>
</evidence>
<gene>
    <name evidence="1" type="ORF">BAGA_23955</name>
</gene>
<dbReference type="InterPro" id="IPR031998">
    <property type="entry name" value="DUF5065"/>
</dbReference>
<evidence type="ECO:0000313" key="2">
    <source>
        <dbReference type="Proteomes" id="UP000027778"/>
    </source>
</evidence>
<organism evidence="1 2">
    <name type="scientific">Bacillus gaemokensis</name>
    <dbReference type="NCBI Taxonomy" id="574375"/>
    <lineage>
        <taxon>Bacteria</taxon>
        <taxon>Bacillati</taxon>
        <taxon>Bacillota</taxon>
        <taxon>Bacilli</taxon>
        <taxon>Bacillales</taxon>
        <taxon>Bacillaceae</taxon>
        <taxon>Bacillus</taxon>
        <taxon>Bacillus cereus group</taxon>
    </lineage>
</organism>
<dbReference type="Gene3D" id="2.60.40.3720">
    <property type="match status" value="1"/>
</dbReference>
<accession>A0A073KDQ1</accession>
<dbReference type="OrthoDB" id="9802447at2"/>
<keyword evidence="2" id="KW-1185">Reference proteome</keyword>
<dbReference type="EMBL" id="JOTM01000005">
    <property type="protein sequence ID" value="KEK24720.1"/>
    <property type="molecule type" value="Genomic_DNA"/>
</dbReference>
<sequence length="156" mass="17266">MKLGKVAIIGALTLGGFTAVEMIKPTTQAAAAYSDPFNDEWGLKSWQHVHHNANYSPDITRVGDLKQGEEFRMSFGLEPGESAVMKIFRIHDLGDAETSLQRYITIQDSGVWTGIAEFKTPITAVYTPDTYVAVMKLTLKNGETTFLHGQPFKITQ</sequence>
<comment type="caution">
    <text evidence="1">The sequence shown here is derived from an EMBL/GenBank/DDBJ whole genome shotgun (WGS) entry which is preliminary data.</text>
</comment>
<dbReference type="AlphaFoldDB" id="A0A073KDQ1"/>
<dbReference type="Proteomes" id="UP000027778">
    <property type="component" value="Unassembled WGS sequence"/>
</dbReference>
<dbReference type="RefSeq" id="WP_033674085.1">
    <property type="nucleotide sequence ID" value="NZ_JOTM01000005.1"/>
</dbReference>
<dbReference type="Pfam" id="PF16723">
    <property type="entry name" value="DUF5065"/>
    <property type="match status" value="1"/>
</dbReference>
<proteinExistence type="predicted"/>
<protein>
    <submittedName>
        <fullName evidence="1">Uncharacterized protein</fullName>
    </submittedName>
</protein>
<reference evidence="1 2" key="1">
    <citation type="submission" date="2014-06" db="EMBL/GenBank/DDBJ databases">
        <title>Draft genome sequence of Bacillus gaemokensis JCM 15801 (MCCC 1A00707).</title>
        <authorList>
            <person name="Lai Q."/>
            <person name="Liu Y."/>
            <person name="Shao Z."/>
        </authorList>
    </citation>
    <scope>NUCLEOTIDE SEQUENCE [LARGE SCALE GENOMIC DNA]</scope>
    <source>
        <strain evidence="1 2">JCM 15801</strain>
    </source>
</reference>